<feature type="region of interest" description="Disordered" evidence="1">
    <location>
        <begin position="120"/>
        <end position="139"/>
    </location>
</feature>
<evidence type="ECO:0000313" key="3">
    <source>
        <dbReference type="Proteomes" id="UP000507962"/>
    </source>
</evidence>
<name>A0A4V6ILK4_9BACT</name>
<dbReference type="EMBL" id="CAADHO010000005">
    <property type="protein sequence ID" value="VFQ45288.1"/>
    <property type="molecule type" value="Genomic_DNA"/>
</dbReference>
<evidence type="ECO:0000313" key="2">
    <source>
        <dbReference type="EMBL" id="VFQ45288.1"/>
    </source>
</evidence>
<proteinExistence type="predicted"/>
<dbReference type="AlphaFoldDB" id="A0A4V6ILK4"/>
<dbReference type="Proteomes" id="UP000507962">
    <property type="component" value="Unassembled WGS sequence"/>
</dbReference>
<protein>
    <submittedName>
        <fullName evidence="2">Uncharacterized protein</fullName>
    </submittedName>
</protein>
<reference evidence="2 3" key="1">
    <citation type="submission" date="2019-03" db="EMBL/GenBank/DDBJ databases">
        <authorList>
            <person name="Nijsse B."/>
        </authorList>
    </citation>
    <scope>NUCLEOTIDE SEQUENCE [LARGE SCALE GENOMIC DNA]</scope>
    <source>
        <strain evidence="2">Desulfoluna butyratoxydans MSL71</strain>
    </source>
</reference>
<accession>A0A4V6ILK4</accession>
<sequence>MPEDVWQVPLHRCIPPKPTDRPSYPQAHILVSHRILPCDARPPTRPDDPYFARAFGPPPRITKQNTAPVNRYHTRGKKNQRNSRPRHPKGASCIVPDRCPPVFNATRRFTRALTPLYHAHPGREGLSSPPPVVESSGQRHPKDYMLPNSFSISLSSSSWPFLAWNFCQRALSFL</sequence>
<organism evidence="2 3">
    <name type="scientific">Desulfoluna butyratoxydans</name>
    <dbReference type="NCBI Taxonomy" id="231438"/>
    <lineage>
        <taxon>Bacteria</taxon>
        <taxon>Pseudomonadati</taxon>
        <taxon>Thermodesulfobacteriota</taxon>
        <taxon>Desulfobacteria</taxon>
        <taxon>Desulfobacterales</taxon>
        <taxon>Desulfolunaceae</taxon>
        <taxon>Desulfoluna</taxon>
    </lineage>
</organism>
<feature type="region of interest" description="Disordered" evidence="1">
    <location>
        <begin position="72"/>
        <end position="91"/>
    </location>
</feature>
<keyword evidence="3" id="KW-1185">Reference proteome</keyword>
<evidence type="ECO:0000256" key="1">
    <source>
        <dbReference type="SAM" id="MobiDB-lite"/>
    </source>
</evidence>
<gene>
    <name evidence="2" type="ORF">MSL71_29450</name>
</gene>
<feature type="compositionally biased region" description="Basic residues" evidence="1">
    <location>
        <begin position="72"/>
        <end position="89"/>
    </location>
</feature>